<dbReference type="Proteomes" id="UP001257659">
    <property type="component" value="Unassembled WGS sequence"/>
</dbReference>
<gene>
    <name evidence="1" type="ORF">GGR31_001281</name>
</gene>
<name>A0ABU1K4V8_9FLAO</name>
<evidence type="ECO:0000313" key="2">
    <source>
        <dbReference type="Proteomes" id="UP001257659"/>
    </source>
</evidence>
<sequence length="979" mass="111247">MHFFIDPANLTTQLAGDAYGPLYADPENIYRTTSRFDLTTEAKAFACRSGMMLVQQSTDDNSLVNLIIRPDNNLEVPVDVEYYVYRGVRKDSLISENGSCTIQIYNAATSNDLISRMRQDSLIDDFSCSQIGYDNSLLDTDLIDDFFSYKNLQISPVWVKEGEWIGTFGTSHKIGFEIVLKSNFNSFDLGFLRAAYNQINVTNLNGFEQRLKREEILKFIDPAALYGMYFNEGVKYYDINVSNNTQTTSTNASNNKFLYTKLIEKFYSKNKIYVDIRSEKGYSYNFYQNYKVSGTDSNNIQIRTQSGNSPFNAQEYQTNQWPILILTATHTSGNQNSLKLSLRIGDNINPILYTKTNLSKDKGNSNNGVTSRYFKTADLIDNGNSPDHTTWTNVFRILFPNTQSGTSRAYISNYVRLHYYRAKHNSNNVNDSVLENIHYYDSAFCSIDIPQFSLTDNLDVGSVESANPRYVREPMHYDANHPNYDANYNLEGTGNFELNMINGAYWGDGRVLMYARIEYENTAKVSGKEYLNTYEQQLSSFIQNPSYRIISERLKFICREYDITGNINNTKMPSINFFRSNDLADSGKNHKENCMLLGLTIDEMISIKADTQLSDNHQRFIHLEPITGNPQQDNNANGYFAYTVRLQGFDDNQNSNIITPQHNDNDIIVYSRDNQFFSSYAFSEDEDITALQDGTALDNRIEFRVYHDGIIKITDNVDFAIALAYNQERVYYVYYNTQNNTSEIQGLAEGEANAVNGLELVMANEMDKQSGILGAVPNGFVQFINYANENVPGVDATRSYENNSGDIVTEGNYNIRRYNNQGKKSFMVRVVTESITATNGNVTNYFRDTAIGFDLKFQGTLRLYASPPLAGAVLGALIRANQNVISEGFAYIKGSCYPSSQHVNGQAFDSNYTFVPVDDQNFINALNFFGFGFHYIGDEPYHYNNLNDLPNTTPDIWWNLHDGHLHSQNVVLNDGNKVL</sequence>
<dbReference type="EMBL" id="JAVDQA010000002">
    <property type="protein sequence ID" value="MDR6300650.1"/>
    <property type="molecule type" value="Genomic_DNA"/>
</dbReference>
<keyword evidence="2" id="KW-1185">Reference proteome</keyword>
<accession>A0ABU1K4V8</accession>
<proteinExistence type="predicted"/>
<protein>
    <submittedName>
        <fullName evidence="1">Uncharacterized protein</fullName>
    </submittedName>
</protein>
<organism evidence="1 2">
    <name type="scientific">Mesonia maritima</name>
    <dbReference type="NCBI Taxonomy" id="1793873"/>
    <lineage>
        <taxon>Bacteria</taxon>
        <taxon>Pseudomonadati</taxon>
        <taxon>Bacteroidota</taxon>
        <taxon>Flavobacteriia</taxon>
        <taxon>Flavobacteriales</taxon>
        <taxon>Flavobacteriaceae</taxon>
        <taxon>Mesonia</taxon>
    </lineage>
</organism>
<evidence type="ECO:0000313" key="1">
    <source>
        <dbReference type="EMBL" id="MDR6300650.1"/>
    </source>
</evidence>
<reference evidence="1 2" key="1">
    <citation type="submission" date="2023-07" db="EMBL/GenBank/DDBJ databases">
        <title>Genomic Encyclopedia of Type Strains, Phase IV (KMG-IV): sequencing the most valuable type-strain genomes for metagenomic binning, comparative biology and taxonomic classification.</title>
        <authorList>
            <person name="Goeker M."/>
        </authorList>
    </citation>
    <scope>NUCLEOTIDE SEQUENCE [LARGE SCALE GENOMIC DNA]</scope>
    <source>
        <strain evidence="1 2">DSM 102814</strain>
    </source>
</reference>
<comment type="caution">
    <text evidence="1">The sequence shown here is derived from an EMBL/GenBank/DDBJ whole genome shotgun (WGS) entry which is preliminary data.</text>
</comment>
<dbReference type="RefSeq" id="WP_309727546.1">
    <property type="nucleotide sequence ID" value="NZ_JAVDQA010000002.1"/>
</dbReference>